<dbReference type="InterPro" id="IPR036085">
    <property type="entry name" value="PAZ_dom_sf"/>
</dbReference>
<evidence type="ECO:0000259" key="2">
    <source>
        <dbReference type="PROSITE" id="PS50821"/>
    </source>
</evidence>
<dbReference type="Pfam" id="PF08699">
    <property type="entry name" value="ArgoL1"/>
    <property type="match status" value="1"/>
</dbReference>
<dbReference type="EMBL" id="JABDTM020028432">
    <property type="protein sequence ID" value="KAH0808957.1"/>
    <property type="molecule type" value="Genomic_DNA"/>
</dbReference>
<evidence type="ECO:0000256" key="1">
    <source>
        <dbReference type="SAM" id="MobiDB-lite"/>
    </source>
</evidence>
<name>A0A8J6L712_TENMO</name>
<dbReference type="Pfam" id="PF02170">
    <property type="entry name" value="PAZ"/>
    <property type="match status" value="1"/>
</dbReference>
<dbReference type="CDD" id="cd04657">
    <property type="entry name" value="Piwi_ago-like"/>
    <property type="match status" value="1"/>
</dbReference>
<comment type="caution">
    <text evidence="4">The sequence shown here is derived from an EMBL/GenBank/DDBJ whole genome shotgun (WGS) entry which is preliminary data.</text>
</comment>
<dbReference type="InterPro" id="IPR032474">
    <property type="entry name" value="Argonaute_N"/>
</dbReference>
<feature type="compositionally biased region" description="Low complexity" evidence="1">
    <location>
        <begin position="207"/>
        <end position="249"/>
    </location>
</feature>
<organism evidence="4 5">
    <name type="scientific">Tenebrio molitor</name>
    <name type="common">Yellow mealworm beetle</name>
    <dbReference type="NCBI Taxonomy" id="7067"/>
    <lineage>
        <taxon>Eukaryota</taxon>
        <taxon>Metazoa</taxon>
        <taxon>Ecdysozoa</taxon>
        <taxon>Arthropoda</taxon>
        <taxon>Hexapoda</taxon>
        <taxon>Insecta</taxon>
        <taxon>Pterygota</taxon>
        <taxon>Neoptera</taxon>
        <taxon>Endopterygota</taxon>
        <taxon>Coleoptera</taxon>
        <taxon>Polyphaga</taxon>
        <taxon>Cucujiformia</taxon>
        <taxon>Tenebrionidae</taxon>
        <taxon>Tenebrio</taxon>
    </lineage>
</organism>
<feature type="domain" description="Piwi" evidence="3">
    <location>
        <begin position="803"/>
        <end position="1105"/>
    </location>
</feature>
<reference evidence="4" key="2">
    <citation type="submission" date="2021-08" db="EMBL/GenBank/DDBJ databases">
        <authorList>
            <person name="Eriksson T."/>
        </authorList>
    </citation>
    <scope>NUCLEOTIDE SEQUENCE</scope>
    <source>
        <strain evidence="4">Stoneville</strain>
        <tissue evidence="4">Whole head</tissue>
    </source>
</reference>
<dbReference type="PROSITE" id="PS50822">
    <property type="entry name" value="PIWI"/>
    <property type="match status" value="1"/>
</dbReference>
<dbReference type="Proteomes" id="UP000719412">
    <property type="component" value="Unassembled WGS sequence"/>
</dbReference>
<dbReference type="SMART" id="SM01163">
    <property type="entry name" value="DUF1785"/>
    <property type="match status" value="1"/>
</dbReference>
<dbReference type="InterPro" id="IPR014811">
    <property type="entry name" value="ArgoL1"/>
</dbReference>
<sequence length="1136" mass="127530">MGKKKGKGKSRAEASSSDQPSGPDPSTSQEQQPRPQQEAPRAQQEGQKKGAGQQKKKKQQEPSSPQGDVPQQGGPSQPGGPPQQGGQPHQGGQPQRGGPPQQGGQPQQGGPPHQYMVPPQQISPQYQQQPHGGPGPRMPQQPGGPRPRMPQQQYRGPQPGMTPQQGGGAPPRMPQQQQQWYRAPPPGMPQEASPAGIPQQQQYMGSPPGMTQQGAPPMGMPQQQQYRGPSPAIPQQGAPPMGMPQQQQQYRGPSPAMPQQQGQGQQPQQRRGPQQQQQRGPQQQQRGPQQQQRGPQQQPREQISSPQKELSPPFGGQGDCLKQVVQPGTRGRKIRVESNHLALNMGKLMEAIHYDVAITPDTPKSLLRDVMNLIRQKHYPKRFPAFDGRKNLYSPTKLPFGPTDSMSDTVTVDGENRPREFKVEIKFARMVDLSPLHDMLRTKKSPQDALQCLDIVLRNAPSNTCITAGRCFFTPPVNQIIQLGDGMEMYYGFYQSAIRGWKPLLNVDVAHKAFPTAQGVLDVICELGSNFRYTMQRDDLRRPITDYLHKDLEKFLRQLKVKYEITGQSGSKRIQRVNGLGAAPSQATFKLEDGKITTVEKYYRDVKKVPLKYPHLPTLWVGARDRDSKILLPLEFCTVVGGQAVNRKMNENQTSAMIKKSATSTEVRKQKIMDSLNKAKYNNDPCIREFGFSVNNQFEILDARVLQPPNLLYNDNLRVTPSKGIWRADRSRFLIGAEVRKWTITCVTRQPCKPEQLADTIFKMGNSNGMRMPKATPPFVPVGGRQTVRDIIDFFKTKQDFDLIFVIVPNSGPQYSFVKQAAELNVGCLTQCIKERTLYKMNPQTAMNILLKVNSKMNGTNHTFHQDSRPPILARPCMIMGADVTHPSPDAKDIPSVAAVTASHDPKAFQYNICWRLQPPKMEIIEDLCNITVEQLKFFYSKTKVKPETIIFFRDGVSEGQFDEVHKAEISAIQRACKIVQADGYEPKITFLVVQKRHHTRLFPTNPRDSEDRNLNVPAGTCVDTTITNPTMQDFYLVSHASIQGVAKPTKYCTLWDDNNMNNDTIEELTYHLCHMFTRCNRSVSYPAPTYYAHLAAARAKVYIENDKLNLDELKKCQDKYQIKECICKGKPMFFV</sequence>
<feature type="compositionally biased region" description="Low complexity" evidence="1">
    <location>
        <begin position="84"/>
        <end position="131"/>
    </location>
</feature>
<keyword evidence="5" id="KW-1185">Reference proteome</keyword>
<dbReference type="GO" id="GO:0034587">
    <property type="term" value="P:piRNA processing"/>
    <property type="evidence" value="ECO:0007669"/>
    <property type="project" value="UniProtKB-ARBA"/>
</dbReference>
<feature type="compositionally biased region" description="Low complexity" evidence="1">
    <location>
        <begin position="149"/>
        <end position="164"/>
    </location>
</feature>
<feature type="compositionally biased region" description="Low complexity" evidence="1">
    <location>
        <begin position="61"/>
        <end position="75"/>
    </location>
</feature>
<accession>A0A8J6L712</accession>
<dbReference type="PROSITE" id="PS50821">
    <property type="entry name" value="PAZ"/>
    <property type="match status" value="1"/>
</dbReference>
<dbReference type="Gene3D" id="3.40.50.2300">
    <property type="match status" value="1"/>
</dbReference>
<proteinExistence type="predicted"/>
<evidence type="ECO:0000313" key="4">
    <source>
        <dbReference type="EMBL" id="KAH0808957.1"/>
    </source>
</evidence>
<dbReference type="Gene3D" id="2.170.260.10">
    <property type="entry name" value="paz domain"/>
    <property type="match status" value="1"/>
</dbReference>
<dbReference type="InterPro" id="IPR003100">
    <property type="entry name" value="PAZ_dom"/>
</dbReference>
<feature type="compositionally biased region" description="Low complexity" evidence="1">
    <location>
        <begin position="258"/>
        <end position="300"/>
    </location>
</feature>
<feature type="compositionally biased region" description="Pro residues" evidence="1">
    <location>
        <begin position="136"/>
        <end position="148"/>
    </location>
</feature>
<dbReference type="InterPro" id="IPR032472">
    <property type="entry name" value="ArgoL2"/>
</dbReference>
<dbReference type="SUPFAM" id="SSF101690">
    <property type="entry name" value="PAZ domain"/>
    <property type="match status" value="1"/>
</dbReference>
<feature type="domain" description="PAZ" evidence="2">
    <location>
        <begin position="543"/>
        <end position="641"/>
    </location>
</feature>
<dbReference type="Pfam" id="PF16486">
    <property type="entry name" value="ArgoN"/>
    <property type="match status" value="1"/>
</dbReference>
<dbReference type="SMART" id="SM00950">
    <property type="entry name" value="Piwi"/>
    <property type="match status" value="1"/>
</dbReference>
<protein>
    <submittedName>
        <fullName evidence="4">Uncharacterized protein</fullName>
    </submittedName>
</protein>
<dbReference type="InterPro" id="IPR036397">
    <property type="entry name" value="RNaseH_sf"/>
</dbReference>
<dbReference type="InterPro" id="IPR012337">
    <property type="entry name" value="RNaseH-like_sf"/>
</dbReference>
<gene>
    <name evidence="4" type="ORF">GEV33_013835</name>
</gene>
<dbReference type="Gene3D" id="3.30.420.10">
    <property type="entry name" value="Ribonuclease H-like superfamily/Ribonuclease H"/>
    <property type="match status" value="1"/>
</dbReference>
<dbReference type="SUPFAM" id="SSF53098">
    <property type="entry name" value="Ribonuclease H-like"/>
    <property type="match status" value="1"/>
</dbReference>
<reference evidence="4" key="1">
    <citation type="journal article" date="2020" name="J Insects Food Feed">
        <title>The yellow mealworm (Tenebrio molitor) genome: a resource for the emerging insects as food and feed industry.</title>
        <authorList>
            <person name="Eriksson T."/>
            <person name="Andere A."/>
            <person name="Kelstrup H."/>
            <person name="Emery V."/>
            <person name="Picard C."/>
        </authorList>
    </citation>
    <scope>NUCLEOTIDE SEQUENCE</scope>
    <source>
        <strain evidence="4">Stoneville</strain>
        <tissue evidence="4">Whole head</tissue>
    </source>
</reference>
<dbReference type="AlphaFoldDB" id="A0A8J6L712"/>
<dbReference type="Pfam" id="PF02171">
    <property type="entry name" value="Piwi"/>
    <property type="match status" value="1"/>
</dbReference>
<dbReference type="InterPro" id="IPR003165">
    <property type="entry name" value="Piwi"/>
</dbReference>
<dbReference type="InterPro" id="IPR045246">
    <property type="entry name" value="Piwi_ago-like"/>
</dbReference>
<dbReference type="CDD" id="cd02846">
    <property type="entry name" value="PAZ_argonaute_like"/>
    <property type="match status" value="1"/>
</dbReference>
<dbReference type="GO" id="GO:0003723">
    <property type="term" value="F:RNA binding"/>
    <property type="evidence" value="ECO:0007669"/>
    <property type="project" value="InterPro"/>
</dbReference>
<dbReference type="Pfam" id="PF16488">
    <property type="entry name" value="ArgoL2"/>
    <property type="match status" value="1"/>
</dbReference>
<feature type="region of interest" description="Disordered" evidence="1">
    <location>
        <begin position="1"/>
        <end position="323"/>
    </location>
</feature>
<dbReference type="PANTHER" id="PTHR22891">
    <property type="entry name" value="EUKARYOTIC TRANSLATION INITIATION FACTOR 2C"/>
    <property type="match status" value="1"/>
</dbReference>
<evidence type="ECO:0000259" key="3">
    <source>
        <dbReference type="PROSITE" id="PS50822"/>
    </source>
</evidence>
<feature type="compositionally biased region" description="Low complexity" evidence="1">
    <location>
        <begin position="15"/>
        <end position="53"/>
    </location>
</feature>
<evidence type="ECO:0000313" key="5">
    <source>
        <dbReference type="Proteomes" id="UP000719412"/>
    </source>
</evidence>